<reference evidence="1" key="1">
    <citation type="submission" date="2015-10" db="EMBL/GenBank/DDBJ databases">
        <authorList>
            <person name="Gilbert D.G."/>
        </authorList>
    </citation>
    <scope>NUCLEOTIDE SEQUENCE</scope>
    <source>
        <strain evidence="1">Pg-3b</strain>
    </source>
</reference>
<dbReference type="EMBL" id="LN887251">
    <property type="protein sequence ID" value="CUR37196.1"/>
    <property type="molecule type" value="Genomic_DNA"/>
</dbReference>
<evidence type="ECO:0000313" key="1">
    <source>
        <dbReference type="EMBL" id="CUR37196.1"/>
    </source>
</evidence>
<dbReference type="EMBL" id="JABAFN010000004">
    <property type="protein sequence ID" value="NME21529.1"/>
    <property type="molecule type" value="Genomic_DNA"/>
</dbReference>
<proteinExistence type="predicted"/>
<organism evidence="1">
    <name type="scientific">Limosilactobacillus reuteri</name>
    <name type="common">Lactobacillus reuteri</name>
    <dbReference type="NCBI Taxonomy" id="1598"/>
    <lineage>
        <taxon>Bacteria</taxon>
        <taxon>Bacillati</taxon>
        <taxon>Bacillota</taxon>
        <taxon>Bacilli</taxon>
        <taxon>Lactobacillales</taxon>
        <taxon>Lactobacillaceae</taxon>
        <taxon>Limosilactobacillus</taxon>
    </lineage>
</organism>
<gene>
    <name evidence="2" type="ORF">HF865_02220</name>
    <name evidence="1" type="ORF">LRLP16767_LRPG3B_00990</name>
</gene>
<evidence type="ECO:0000313" key="3">
    <source>
        <dbReference type="Proteomes" id="UP000587270"/>
    </source>
</evidence>
<name>A0A0U5EY01_LIMRT</name>
<accession>A0A0U5EY01</accession>
<dbReference type="AlphaFoldDB" id="A0A0U5EY01"/>
<dbReference type="RefSeq" id="WP_016496689.1">
    <property type="nucleotide sequence ID" value="NZ_CABFNG010000057.1"/>
</dbReference>
<protein>
    <submittedName>
        <fullName evidence="1">YSIRK Gram-positive signal peptide</fullName>
    </submittedName>
</protein>
<evidence type="ECO:0000313" key="2">
    <source>
        <dbReference type="EMBL" id="NME21529.1"/>
    </source>
</evidence>
<reference evidence="2 3" key="2">
    <citation type="submission" date="2020-04" db="EMBL/GenBank/DDBJ databases">
        <authorList>
            <person name="Hitch T.C.A."/>
            <person name="Wylensek D."/>
            <person name="Clavel T."/>
        </authorList>
    </citation>
    <scope>NUCLEOTIDE SEQUENCE [LARGE SCALE GENOMIC DNA]</scope>
    <source>
        <strain evidence="2 3">WCA-386-APC-4I</strain>
    </source>
</reference>
<dbReference type="Proteomes" id="UP000587270">
    <property type="component" value="Unassembled WGS sequence"/>
</dbReference>
<sequence>MPSENNGHHYAYGKVGDKVSPKAYNNGTMSIQRMLDLLDIGYYELNGTYTAPDKFTSENMTVQIHLKHQTEQKVYHTYNHTRNIHYRYTSASSGETMQDDQGKKVPDYKVQYQITPTVIFDLVTNKVKNGIFNVKNLTTGETFTFNSQANRLKADNFDPIKSPDVSQR</sequence>